<proteinExistence type="predicted"/>
<dbReference type="AlphaFoldDB" id="A0A0H5QPM9"/>
<sequence length="288" mass="33532">MELPRAAPVLIDTYVKSSYKMKRRYLTQRFMYDINRKRVEDQLRKRFGRPRPRGNTSDSRSVSFIMTIEASYALRRLVRIERCYLEELLQPLPNRVTQVVKIQLFSMRRAFLFLNEVAFRCQPVGDAFAFMIPSGYAKEDFDGSTQVIDVLTKGYYQAVPGPHLPHWNDPQVDIYAFDDCDGGPSAMPLRQSDLVFILNDRHEHTYSGVEDQKVCHWYFVLSPDDVYRGLKFRVSPDSWVPVRGRYGWVPSTCILVHSPVLLQYSLNTLKFKLESPRLLVDPDGVCQY</sequence>
<protein>
    <submittedName>
        <fullName evidence="1">Uncharacterized protein</fullName>
    </submittedName>
</protein>
<accession>A0A0H5QPM9</accession>
<name>A0A0H5QPM9_9EUKA</name>
<organism evidence="1">
    <name type="scientific">Spongospora subterranea</name>
    <dbReference type="NCBI Taxonomy" id="70186"/>
    <lineage>
        <taxon>Eukaryota</taxon>
        <taxon>Sar</taxon>
        <taxon>Rhizaria</taxon>
        <taxon>Endomyxa</taxon>
        <taxon>Phytomyxea</taxon>
        <taxon>Plasmodiophorida</taxon>
        <taxon>Plasmodiophoridae</taxon>
        <taxon>Spongospora</taxon>
    </lineage>
</organism>
<evidence type="ECO:0000313" key="1">
    <source>
        <dbReference type="EMBL" id="CRZ03326.1"/>
    </source>
</evidence>
<dbReference type="EMBL" id="HACM01002884">
    <property type="protein sequence ID" value="CRZ03326.1"/>
    <property type="molecule type" value="Transcribed_RNA"/>
</dbReference>
<reference evidence="1" key="1">
    <citation type="submission" date="2015-04" db="EMBL/GenBank/DDBJ databases">
        <title>The genome sequence of the plant pathogenic Rhizarian Plasmodiophora brassicae reveals insights in its biotrophic life cycle and the origin of chitin synthesis.</title>
        <authorList>
            <person name="Schwelm A."/>
            <person name="Fogelqvist J."/>
            <person name="Knaust A."/>
            <person name="Julke S."/>
            <person name="Lilja T."/>
            <person name="Dhandapani V."/>
            <person name="Bonilla-Rosso G."/>
            <person name="Karlsson M."/>
            <person name="Shevchenko A."/>
            <person name="Choi S.R."/>
            <person name="Kim H.G."/>
            <person name="Park J.Y."/>
            <person name="Lim Y.P."/>
            <person name="Ludwig-Muller J."/>
            <person name="Dixelius C."/>
        </authorList>
    </citation>
    <scope>NUCLEOTIDE SEQUENCE</scope>
    <source>
        <tissue evidence="1">Potato root galls</tissue>
    </source>
</reference>